<evidence type="ECO:0000256" key="2">
    <source>
        <dbReference type="ARBA" id="ARBA00023033"/>
    </source>
</evidence>
<name>A0A6A6K8I1_HEVBR</name>
<organism evidence="4 5">
    <name type="scientific">Hevea brasiliensis</name>
    <name type="common">Para rubber tree</name>
    <name type="synonym">Siphonia brasiliensis</name>
    <dbReference type="NCBI Taxonomy" id="3981"/>
    <lineage>
        <taxon>Eukaryota</taxon>
        <taxon>Viridiplantae</taxon>
        <taxon>Streptophyta</taxon>
        <taxon>Embryophyta</taxon>
        <taxon>Tracheophyta</taxon>
        <taxon>Spermatophyta</taxon>
        <taxon>Magnoliopsida</taxon>
        <taxon>eudicotyledons</taxon>
        <taxon>Gunneridae</taxon>
        <taxon>Pentapetalae</taxon>
        <taxon>rosids</taxon>
        <taxon>fabids</taxon>
        <taxon>Malpighiales</taxon>
        <taxon>Euphorbiaceae</taxon>
        <taxon>Crotonoideae</taxon>
        <taxon>Micrandreae</taxon>
        <taxon>Hevea</taxon>
    </lineage>
</organism>
<evidence type="ECO:0000313" key="4">
    <source>
        <dbReference type="EMBL" id="KAF2284348.1"/>
    </source>
</evidence>
<reference evidence="4 5" key="1">
    <citation type="journal article" date="2020" name="Mol. Plant">
        <title>The Chromosome-Based Rubber Tree Genome Provides New Insights into Spurge Genome Evolution and Rubber Biosynthesis.</title>
        <authorList>
            <person name="Liu J."/>
            <person name="Shi C."/>
            <person name="Shi C.C."/>
            <person name="Li W."/>
            <person name="Zhang Q.J."/>
            <person name="Zhang Y."/>
            <person name="Li K."/>
            <person name="Lu H.F."/>
            <person name="Shi C."/>
            <person name="Zhu S.T."/>
            <person name="Xiao Z.Y."/>
            <person name="Nan H."/>
            <person name="Yue Y."/>
            <person name="Zhu X.G."/>
            <person name="Wu Y."/>
            <person name="Hong X.N."/>
            <person name="Fan G.Y."/>
            <person name="Tong Y."/>
            <person name="Zhang D."/>
            <person name="Mao C.L."/>
            <person name="Liu Y.L."/>
            <person name="Hao S.J."/>
            <person name="Liu W.Q."/>
            <person name="Lv M.Q."/>
            <person name="Zhang H.B."/>
            <person name="Liu Y."/>
            <person name="Hu-Tang G.R."/>
            <person name="Wang J.P."/>
            <person name="Wang J.H."/>
            <person name="Sun Y.H."/>
            <person name="Ni S.B."/>
            <person name="Chen W.B."/>
            <person name="Zhang X.C."/>
            <person name="Jiao Y.N."/>
            <person name="Eichler E.E."/>
            <person name="Li G.H."/>
            <person name="Liu X."/>
            <person name="Gao L.Z."/>
        </authorList>
    </citation>
    <scope>NUCLEOTIDE SEQUENCE [LARGE SCALE GENOMIC DNA]</scope>
    <source>
        <strain evidence="5">cv. GT1</strain>
        <tissue evidence="4">Leaf</tissue>
    </source>
</reference>
<dbReference type="InterPro" id="IPR036188">
    <property type="entry name" value="FAD/NAD-bd_sf"/>
</dbReference>
<feature type="transmembrane region" description="Helical" evidence="3">
    <location>
        <begin position="25"/>
        <end position="47"/>
    </location>
</feature>
<keyword evidence="5" id="KW-1185">Reference proteome</keyword>
<dbReference type="InterPro" id="IPR044560">
    <property type="entry name" value="MOase"/>
</dbReference>
<protein>
    <submittedName>
        <fullName evidence="4">Uncharacterized protein</fullName>
    </submittedName>
</protein>
<accession>A0A6A6K8I1</accession>
<keyword evidence="3" id="KW-0812">Transmembrane</keyword>
<keyword evidence="1" id="KW-0560">Oxidoreductase</keyword>
<dbReference type="PANTHER" id="PTHR45934:SF1">
    <property type="entry name" value="OS04G0423100 PROTEIN"/>
    <property type="match status" value="1"/>
</dbReference>
<dbReference type="Gene3D" id="3.50.50.60">
    <property type="entry name" value="FAD/NAD(P)-binding domain"/>
    <property type="match status" value="1"/>
</dbReference>
<keyword evidence="3" id="KW-1133">Transmembrane helix</keyword>
<dbReference type="PANTHER" id="PTHR45934">
    <property type="entry name" value="FAD/NAD(P)-BINDING OXIDOREDUCTASE FAMILY PROTEIN"/>
    <property type="match status" value="1"/>
</dbReference>
<dbReference type="EMBL" id="JAAGAX010000018">
    <property type="protein sequence ID" value="KAF2284348.1"/>
    <property type="molecule type" value="Genomic_DNA"/>
</dbReference>
<dbReference type="Proteomes" id="UP000467840">
    <property type="component" value="Chromosome 12"/>
</dbReference>
<evidence type="ECO:0000256" key="1">
    <source>
        <dbReference type="ARBA" id="ARBA00023002"/>
    </source>
</evidence>
<proteinExistence type="predicted"/>
<comment type="caution">
    <text evidence="4">The sequence shown here is derived from an EMBL/GenBank/DDBJ whole genome shotgun (WGS) entry which is preliminary data.</text>
</comment>
<sequence length="164" mass="17723">MGCRSASLSPFLGKSLLDYFASNDLHLWLLLGLGLVLEPMIFSELLFVPLSFGLQMGGFLSSKALVVLTGGSVTNVATGAVQEVLFTVKSQGPRSVHRKALLEALAEELLADSIQFSSKFTSIEQHKLGDASIVVLHLEDGTTIKSKVYIYPSNVHVMSLKLTQ</sequence>
<keyword evidence="3" id="KW-0472">Membrane</keyword>
<evidence type="ECO:0000256" key="3">
    <source>
        <dbReference type="SAM" id="Phobius"/>
    </source>
</evidence>
<evidence type="ECO:0000313" key="5">
    <source>
        <dbReference type="Proteomes" id="UP000467840"/>
    </source>
</evidence>
<gene>
    <name evidence="4" type="ORF">GH714_021036</name>
</gene>
<dbReference type="GO" id="GO:0004497">
    <property type="term" value="F:monooxygenase activity"/>
    <property type="evidence" value="ECO:0007669"/>
    <property type="project" value="UniProtKB-KW"/>
</dbReference>
<keyword evidence="2" id="KW-0503">Monooxygenase</keyword>
<dbReference type="AlphaFoldDB" id="A0A6A6K8I1"/>